<protein>
    <submittedName>
        <fullName evidence="3">Putative lipoprotein</fullName>
    </submittedName>
</protein>
<dbReference type="Proteomes" id="UP000577362">
    <property type="component" value="Unassembled WGS sequence"/>
</dbReference>
<dbReference type="AlphaFoldDB" id="A0A840BUW6"/>
<dbReference type="PROSITE" id="PS51257">
    <property type="entry name" value="PROKAR_LIPOPROTEIN"/>
    <property type="match status" value="1"/>
</dbReference>
<name>A0A840BUW6_9HYPH</name>
<evidence type="ECO:0000256" key="1">
    <source>
        <dbReference type="SAM" id="MobiDB-lite"/>
    </source>
</evidence>
<feature type="region of interest" description="Disordered" evidence="1">
    <location>
        <begin position="22"/>
        <end position="51"/>
    </location>
</feature>
<dbReference type="RefSeq" id="WP_156332756.1">
    <property type="nucleotide sequence ID" value="NZ_JACIEN010000001.1"/>
</dbReference>
<reference evidence="3 4" key="1">
    <citation type="submission" date="2020-08" db="EMBL/GenBank/DDBJ databases">
        <title>Genomic Encyclopedia of Type Strains, Phase IV (KMG-IV): sequencing the most valuable type-strain genomes for metagenomic binning, comparative biology and taxonomic classification.</title>
        <authorList>
            <person name="Goeker M."/>
        </authorList>
    </citation>
    <scope>NUCLEOTIDE SEQUENCE [LARGE SCALE GENOMIC DNA]</scope>
    <source>
        <strain evidence="3 4">DSM 103737</strain>
    </source>
</reference>
<evidence type="ECO:0000313" key="3">
    <source>
        <dbReference type="EMBL" id="MBB4015472.1"/>
    </source>
</evidence>
<evidence type="ECO:0000256" key="2">
    <source>
        <dbReference type="SAM" id="SignalP"/>
    </source>
</evidence>
<feature type="chain" id="PRO_5032411548" evidence="2">
    <location>
        <begin position="22"/>
        <end position="51"/>
    </location>
</feature>
<sequence length="51" mass="5295">MRIIVVAALLGLVLAACSSSSGTRTQPAQAYMPHPAPGQLIDAENDPYAVE</sequence>
<proteinExistence type="predicted"/>
<dbReference type="EMBL" id="JACIEN010000001">
    <property type="protein sequence ID" value="MBB4015472.1"/>
    <property type="molecule type" value="Genomic_DNA"/>
</dbReference>
<organism evidence="3 4">
    <name type="scientific">Chelatococcus caeni</name>
    <dbReference type="NCBI Taxonomy" id="1348468"/>
    <lineage>
        <taxon>Bacteria</taxon>
        <taxon>Pseudomonadati</taxon>
        <taxon>Pseudomonadota</taxon>
        <taxon>Alphaproteobacteria</taxon>
        <taxon>Hyphomicrobiales</taxon>
        <taxon>Chelatococcaceae</taxon>
        <taxon>Chelatococcus</taxon>
    </lineage>
</organism>
<comment type="caution">
    <text evidence="3">The sequence shown here is derived from an EMBL/GenBank/DDBJ whole genome shotgun (WGS) entry which is preliminary data.</text>
</comment>
<accession>A0A840BUW6</accession>
<keyword evidence="3" id="KW-0449">Lipoprotein</keyword>
<keyword evidence="4" id="KW-1185">Reference proteome</keyword>
<feature type="signal peptide" evidence="2">
    <location>
        <begin position="1"/>
        <end position="21"/>
    </location>
</feature>
<evidence type="ECO:0000313" key="4">
    <source>
        <dbReference type="Proteomes" id="UP000577362"/>
    </source>
</evidence>
<gene>
    <name evidence="3" type="ORF">GGR16_000478</name>
</gene>
<keyword evidence="2" id="KW-0732">Signal</keyword>